<evidence type="ECO:0000313" key="1">
    <source>
        <dbReference type="EMBL" id="KAJ9121169.1"/>
    </source>
</evidence>
<gene>
    <name evidence="1" type="ORF">QFC24_004843</name>
</gene>
<dbReference type="EMBL" id="JASBWV010000018">
    <property type="protein sequence ID" value="KAJ9121169.1"/>
    <property type="molecule type" value="Genomic_DNA"/>
</dbReference>
<organism evidence="1 2">
    <name type="scientific">Naganishia onofrii</name>
    <dbReference type="NCBI Taxonomy" id="1851511"/>
    <lineage>
        <taxon>Eukaryota</taxon>
        <taxon>Fungi</taxon>
        <taxon>Dikarya</taxon>
        <taxon>Basidiomycota</taxon>
        <taxon>Agaricomycotina</taxon>
        <taxon>Tremellomycetes</taxon>
        <taxon>Filobasidiales</taxon>
        <taxon>Filobasidiaceae</taxon>
        <taxon>Naganishia</taxon>
    </lineage>
</organism>
<protein>
    <submittedName>
        <fullName evidence="1">Uncharacterized protein</fullName>
    </submittedName>
</protein>
<name>A0ACC2XCT5_9TREE</name>
<comment type="caution">
    <text evidence="1">The sequence shown here is derived from an EMBL/GenBank/DDBJ whole genome shotgun (WGS) entry which is preliminary data.</text>
</comment>
<evidence type="ECO:0000313" key="2">
    <source>
        <dbReference type="Proteomes" id="UP001234202"/>
    </source>
</evidence>
<reference evidence="1" key="1">
    <citation type="submission" date="2023-04" db="EMBL/GenBank/DDBJ databases">
        <title>Draft Genome sequencing of Naganishia species isolated from polar environments using Oxford Nanopore Technology.</title>
        <authorList>
            <person name="Leo P."/>
            <person name="Venkateswaran K."/>
        </authorList>
    </citation>
    <scope>NUCLEOTIDE SEQUENCE</scope>
    <source>
        <strain evidence="1">DBVPG 5303</strain>
    </source>
</reference>
<keyword evidence="2" id="KW-1185">Reference proteome</keyword>
<sequence>MQRESLSSASLRSLAVCRNGGRRFASTNAAVAEREQESENEIEQDGFDAERVMTGEQNLAELAELKGSVSGTDEAHSMMPHDNMPSESPAVKNASRIIADLHQQRVTRRPHVSVHHLETIFAALMEESLALPPACSQAPSSSGTVTGGATAQDSALRAALSLLDSLQHFRLQRSATIYDLLIRQCMLHGYPDKAAMVYVGLIEEWILEGRLAEGGDLEEFAEGGLPADQIVANMNAVREQRKEGVLEADQLVSTYDTAPAADAQEMMRESKRRAASIASRMNGWFEGIRSWRLPGEVIAPLDRIRLWHPKKLALKEKMKNFPMPMPMSPPRTIPTPTLDLLTVVLDGLNFERELVQQEAWGKREYLAKRPIEFERCARALAYLANTILSRTLPITALARLMKAFRSLPSSPPVYPENLKDGGMTTLDKEVYSAHIQCQQALYSLIMAPPALRWRQASRGSLYRLQPMDIIAANSLLAWGLQVLHKPFFIDKLFSYFKESFGLSQLTEATRNILLRFGRRARDRQNREKRLSETDVQGKELLNAPSNVSTEQWKVYFQRHLVQPASREESATVQLLAAAEGVDPFIYDSAPYIRTQADLHRMTAYIQHLSRTAQWEKLSKFIYTLVPYLDTAAYPELAAESTSPAVMQELKRRKSLARDALLLPPRIYVLILGALQQAGKTGLAERVFHIAQRSSQLSIQAASRRSASRSPSSSGSAVHSRSGNPPWYLPEHAYTSMIVMYNDEQRKGNSEHARSSGQLMDSALRQKRLVKGWGMERGVNRNTDYAAVARTMSHRIYVQAVDAAHDARLDYEYPSTTPDWIRSVYADYLEPPVLDDKLFHAYSLSLFRDRPRTEDDLKRISDRKLDDVVTDLEDVMREMEVWQVRFPWVVKQKYEWLKGERQRRKRRDERQEEKGVTSEAERGGPNVHV</sequence>
<accession>A0ACC2XCT5</accession>
<dbReference type="Proteomes" id="UP001234202">
    <property type="component" value="Unassembled WGS sequence"/>
</dbReference>
<proteinExistence type="predicted"/>